<keyword evidence="3" id="KW-1185">Reference proteome</keyword>
<dbReference type="Gramene" id="scaffold_401628.1">
    <property type="protein sequence ID" value="scaffold_401628.1"/>
    <property type="gene ID" value="scaffold_401628.1"/>
</dbReference>
<sequence>MISVSLHLRLFILSASPLSRSGRNQRFVLSDFDFSATGESLSDSFSFPRFWYDLFVKQFLVQ</sequence>
<accession>D7LCY4</accession>
<dbReference type="EMBL" id="GL348716">
    <property type="protein sequence ID" value="EFH57413.1"/>
    <property type="molecule type" value="Genomic_DNA"/>
</dbReference>
<feature type="signal peptide" evidence="1">
    <location>
        <begin position="1"/>
        <end position="21"/>
    </location>
</feature>
<organism evidence="3">
    <name type="scientific">Arabidopsis lyrata subsp. lyrata</name>
    <name type="common">Lyre-leaved rock-cress</name>
    <dbReference type="NCBI Taxonomy" id="81972"/>
    <lineage>
        <taxon>Eukaryota</taxon>
        <taxon>Viridiplantae</taxon>
        <taxon>Streptophyta</taxon>
        <taxon>Embryophyta</taxon>
        <taxon>Tracheophyta</taxon>
        <taxon>Spermatophyta</taxon>
        <taxon>Magnoliopsida</taxon>
        <taxon>eudicotyledons</taxon>
        <taxon>Gunneridae</taxon>
        <taxon>Pentapetalae</taxon>
        <taxon>rosids</taxon>
        <taxon>malvids</taxon>
        <taxon>Brassicales</taxon>
        <taxon>Brassicaceae</taxon>
        <taxon>Camelineae</taxon>
        <taxon>Arabidopsis</taxon>
    </lineage>
</organism>
<name>D7LCY4_ARALL</name>
<dbReference type="HOGENOM" id="CLU_2907139_0_0_1"/>
<keyword evidence="1" id="KW-0732">Signal</keyword>
<evidence type="ECO:0000313" key="2">
    <source>
        <dbReference type="EMBL" id="EFH57413.1"/>
    </source>
</evidence>
<feature type="chain" id="PRO_5003102573" evidence="1">
    <location>
        <begin position="22"/>
        <end position="62"/>
    </location>
</feature>
<gene>
    <name evidence="2" type="ORF">ARALYDRAFT_902127</name>
</gene>
<dbReference type="AlphaFoldDB" id="D7LCY4"/>
<proteinExistence type="predicted"/>
<evidence type="ECO:0000313" key="3">
    <source>
        <dbReference type="Proteomes" id="UP000008694"/>
    </source>
</evidence>
<evidence type="ECO:0000256" key="1">
    <source>
        <dbReference type="SAM" id="SignalP"/>
    </source>
</evidence>
<dbReference type="Proteomes" id="UP000008694">
    <property type="component" value="Unassembled WGS sequence"/>
</dbReference>
<protein>
    <submittedName>
        <fullName evidence="2">Predicted protein</fullName>
    </submittedName>
</protein>
<reference evidence="3" key="1">
    <citation type="journal article" date="2011" name="Nat. Genet.">
        <title>The Arabidopsis lyrata genome sequence and the basis of rapid genome size change.</title>
        <authorList>
            <person name="Hu T.T."/>
            <person name="Pattyn P."/>
            <person name="Bakker E.G."/>
            <person name="Cao J."/>
            <person name="Cheng J.-F."/>
            <person name="Clark R.M."/>
            <person name="Fahlgren N."/>
            <person name="Fawcett J.A."/>
            <person name="Grimwood J."/>
            <person name="Gundlach H."/>
            <person name="Haberer G."/>
            <person name="Hollister J.D."/>
            <person name="Ossowski S."/>
            <person name="Ottilar R.P."/>
            <person name="Salamov A.A."/>
            <person name="Schneeberger K."/>
            <person name="Spannagl M."/>
            <person name="Wang X."/>
            <person name="Yang L."/>
            <person name="Nasrallah M.E."/>
            <person name="Bergelson J."/>
            <person name="Carrington J.C."/>
            <person name="Gaut B.S."/>
            <person name="Schmutz J."/>
            <person name="Mayer K.F.X."/>
            <person name="Van de Peer Y."/>
            <person name="Grigoriev I.V."/>
            <person name="Nordborg M."/>
            <person name="Weigel D."/>
            <person name="Guo Y.-L."/>
        </authorList>
    </citation>
    <scope>NUCLEOTIDE SEQUENCE [LARGE SCALE GENOMIC DNA]</scope>
    <source>
        <strain evidence="3">cv. MN47</strain>
    </source>
</reference>